<feature type="chain" id="PRO_5014843462" description="Glycosyl hydrolase family 76" evidence="1">
    <location>
        <begin position="19"/>
        <end position="462"/>
    </location>
</feature>
<evidence type="ECO:0008006" key="4">
    <source>
        <dbReference type="Google" id="ProtNLM"/>
    </source>
</evidence>
<dbReference type="Gene3D" id="1.50.10.20">
    <property type="match status" value="1"/>
</dbReference>
<accession>A0A2K9PR60</accession>
<proteinExistence type="predicted"/>
<organism evidence="2 3">
    <name type="scientific">Flavivirga eckloniae</name>
    <dbReference type="NCBI Taxonomy" id="1803846"/>
    <lineage>
        <taxon>Bacteria</taxon>
        <taxon>Pseudomonadati</taxon>
        <taxon>Bacteroidota</taxon>
        <taxon>Flavobacteriia</taxon>
        <taxon>Flavobacteriales</taxon>
        <taxon>Flavobacteriaceae</taxon>
        <taxon>Flavivirga</taxon>
    </lineage>
</organism>
<name>A0A2K9PR60_9FLAO</name>
<evidence type="ECO:0000256" key="1">
    <source>
        <dbReference type="SAM" id="SignalP"/>
    </source>
</evidence>
<evidence type="ECO:0000313" key="3">
    <source>
        <dbReference type="Proteomes" id="UP000235826"/>
    </source>
</evidence>
<dbReference type="AlphaFoldDB" id="A0A2K9PR60"/>
<sequence>MKRRKFIKITGASGIALAGLSPLISLSCSKSGINRALKDQALLAFKRFENVWDFPDFWKRGNTFDACLVFANAVRKQWAKDSRVEAMNSKIVEMLVQNLAFFKSVDIETMWADDFGWWGLMGLNARTFLLAQGEVALADQYWNLSDELCWKYKKEVAYDHTKTALPIPHGCRNGDAGGNSLGVKNTVTNVLLFLLSSRIYRAAKAENREDTDKYLEMVYQQWVWFTNWFKLEEYEFLKKLSTKGALVQERPMAMVEGSGYTNKIHPPWKEGWVWTGDQGMLVAALSDVIAIKEDLAVYIKKNNLNPDFDIVDFEKEAKSYIRLIGKGVENALVGEVDGIIREAPCQCSFGPEHARDYVAGRGIMVRYLGSKEEKSKLGVNINGAIFKTLDAIWCTRDVAKNQFQPEFTSVKHDKLYVEQFRKLWGLADDVYKWDIDNMPEKNKNAVCQAVGLDILGAAIKAL</sequence>
<dbReference type="RefSeq" id="WP_102756181.1">
    <property type="nucleotide sequence ID" value="NZ_CP025791.1"/>
</dbReference>
<dbReference type="KEGG" id="fek:C1H87_12735"/>
<gene>
    <name evidence="2" type="ORF">C1H87_12735</name>
</gene>
<reference evidence="2 3" key="1">
    <citation type="submission" date="2018-01" db="EMBL/GenBank/DDBJ databases">
        <title>Complete genome sequence of Flavivirga eckloniae ECD14 isolated from seaweed Ecklonia cava.</title>
        <authorList>
            <person name="Lee J.H."/>
            <person name="Baik K.S."/>
            <person name="Seong C.N."/>
        </authorList>
    </citation>
    <scope>NUCLEOTIDE SEQUENCE [LARGE SCALE GENOMIC DNA]</scope>
    <source>
        <strain evidence="2 3">ECD14</strain>
    </source>
</reference>
<dbReference type="EMBL" id="CP025791">
    <property type="protein sequence ID" value="AUP79526.1"/>
    <property type="molecule type" value="Genomic_DNA"/>
</dbReference>
<keyword evidence="1" id="KW-0732">Signal</keyword>
<keyword evidence="3" id="KW-1185">Reference proteome</keyword>
<evidence type="ECO:0000313" key="2">
    <source>
        <dbReference type="EMBL" id="AUP79526.1"/>
    </source>
</evidence>
<dbReference type="Proteomes" id="UP000235826">
    <property type="component" value="Chromosome"/>
</dbReference>
<dbReference type="PROSITE" id="PS51257">
    <property type="entry name" value="PROKAR_LIPOPROTEIN"/>
    <property type="match status" value="1"/>
</dbReference>
<feature type="signal peptide" evidence="1">
    <location>
        <begin position="1"/>
        <end position="18"/>
    </location>
</feature>
<dbReference type="OrthoDB" id="1113373at2"/>
<protein>
    <recommendedName>
        <fullName evidence="4">Glycosyl hydrolase family 76</fullName>
    </recommendedName>
</protein>